<dbReference type="EMBL" id="ML119051">
    <property type="protein sequence ID" value="ROT43053.1"/>
    <property type="molecule type" value="Genomic_DNA"/>
</dbReference>
<proteinExistence type="predicted"/>
<gene>
    <name evidence="3" type="ORF">SODALDRAFT_29373</name>
</gene>
<feature type="region of interest" description="Disordered" evidence="1">
    <location>
        <begin position="82"/>
        <end position="103"/>
    </location>
</feature>
<protein>
    <recommendedName>
        <fullName evidence="2">F-box domain-containing protein</fullName>
    </recommendedName>
</protein>
<evidence type="ECO:0000313" key="3">
    <source>
        <dbReference type="EMBL" id="ROT43053.1"/>
    </source>
</evidence>
<name>A0A3N2Q8F4_SODAK</name>
<reference evidence="3 4" key="1">
    <citation type="journal article" date="2018" name="Mol. Ecol.">
        <title>The obligate alkalophilic soda-lake fungus Sodiomyces alkalinus has shifted to a protein diet.</title>
        <authorList>
            <person name="Grum-Grzhimaylo A.A."/>
            <person name="Falkoski D.L."/>
            <person name="van den Heuvel J."/>
            <person name="Valero-Jimenez C.A."/>
            <person name="Min B."/>
            <person name="Choi I.G."/>
            <person name="Lipzen A."/>
            <person name="Daum C.G."/>
            <person name="Aanen D.K."/>
            <person name="Tsang A."/>
            <person name="Henrissat B."/>
            <person name="Bilanenko E.N."/>
            <person name="de Vries R.P."/>
            <person name="van Kan J.A.L."/>
            <person name="Grigoriev I.V."/>
            <person name="Debets A.J.M."/>
        </authorList>
    </citation>
    <scope>NUCLEOTIDE SEQUENCE [LARGE SCALE GENOMIC DNA]</scope>
    <source>
        <strain evidence="3 4">F11</strain>
    </source>
</reference>
<dbReference type="CDD" id="cd09917">
    <property type="entry name" value="F-box_SF"/>
    <property type="match status" value="1"/>
</dbReference>
<dbReference type="OrthoDB" id="9981546at2759"/>
<dbReference type="RefSeq" id="XP_028470859.1">
    <property type="nucleotide sequence ID" value="XM_028608725.1"/>
</dbReference>
<keyword evidence="4" id="KW-1185">Reference proteome</keyword>
<dbReference type="Gene3D" id="1.20.1280.50">
    <property type="match status" value="1"/>
</dbReference>
<dbReference type="GeneID" id="39577203"/>
<feature type="region of interest" description="Disordered" evidence="1">
    <location>
        <begin position="133"/>
        <end position="153"/>
    </location>
</feature>
<dbReference type="AlphaFoldDB" id="A0A3N2Q8F4"/>
<dbReference type="Pfam" id="PF12937">
    <property type="entry name" value="F-box-like"/>
    <property type="match status" value="1"/>
</dbReference>
<accession>A0A3N2Q8F4</accession>
<dbReference type="InterPro" id="IPR001810">
    <property type="entry name" value="F-box_dom"/>
</dbReference>
<feature type="domain" description="F-box" evidence="2">
    <location>
        <begin position="4"/>
        <end position="50"/>
    </location>
</feature>
<evidence type="ECO:0000256" key="1">
    <source>
        <dbReference type="SAM" id="MobiDB-lite"/>
    </source>
</evidence>
<organism evidence="3 4">
    <name type="scientific">Sodiomyces alkalinus (strain CBS 110278 / VKM F-3762 / F11)</name>
    <name type="common">Alkaliphilic filamentous fungus</name>
    <dbReference type="NCBI Taxonomy" id="1314773"/>
    <lineage>
        <taxon>Eukaryota</taxon>
        <taxon>Fungi</taxon>
        <taxon>Dikarya</taxon>
        <taxon>Ascomycota</taxon>
        <taxon>Pezizomycotina</taxon>
        <taxon>Sordariomycetes</taxon>
        <taxon>Hypocreomycetidae</taxon>
        <taxon>Glomerellales</taxon>
        <taxon>Plectosphaerellaceae</taxon>
        <taxon>Sodiomyces</taxon>
    </lineage>
</organism>
<evidence type="ECO:0000259" key="2">
    <source>
        <dbReference type="PROSITE" id="PS50181"/>
    </source>
</evidence>
<dbReference type="PROSITE" id="PS50181">
    <property type="entry name" value="FBOX"/>
    <property type="match status" value="1"/>
</dbReference>
<dbReference type="SUPFAM" id="SSF81383">
    <property type="entry name" value="F-box domain"/>
    <property type="match status" value="1"/>
</dbReference>
<dbReference type="Proteomes" id="UP000272025">
    <property type="component" value="Unassembled WGS sequence"/>
</dbReference>
<evidence type="ECO:0000313" key="4">
    <source>
        <dbReference type="Proteomes" id="UP000272025"/>
    </source>
</evidence>
<dbReference type="InterPro" id="IPR036047">
    <property type="entry name" value="F-box-like_dom_sf"/>
</dbReference>
<sequence length="306" mass="33051">MSRLSLIEELPNELLLSIFERLPTLSLVGLTLVSHRIHAVATEALKLRLLATAHLGRHEILLECYHPVAKVTTPSLACHARSIRPLGSSPPPSPSQSPLGSSLRPLESADWGLADLGSLYSHFQLEVTDTHGASGAADADADADADAGRRAPKPTHRVFMDDADWFSQLCASTSIVRQGPRPGIFLSHQAIGEGVVRVWRDWAAEAAERSASGTTGGAAAEGLDVLWADVHQTVGLRFTVQKTDTETALEEWGHILVSTENPPVEYILHYEELLVRTTKILLAMDKLAVQEVANSGKAIVIASYQV</sequence>